<dbReference type="NCBIfam" id="TIGR03843">
    <property type="entry name" value="SCO1664 family protein"/>
    <property type="match status" value="1"/>
</dbReference>
<name>A0A381Q8R9_9ZZZZ</name>
<dbReference type="AlphaFoldDB" id="A0A381Q8R9"/>
<gene>
    <name evidence="1" type="ORF">METZ01_LOCUS28576</name>
</gene>
<reference evidence="1" key="1">
    <citation type="submission" date="2018-05" db="EMBL/GenBank/DDBJ databases">
        <authorList>
            <person name="Lanie J.A."/>
            <person name="Ng W.-L."/>
            <person name="Kazmierczak K.M."/>
            <person name="Andrzejewski T.M."/>
            <person name="Davidsen T.M."/>
            <person name="Wayne K.J."/>
            <person name="Tettelin H."/>
            <person name="Glass J.I."/>
            <person name="Rusch D."/>
            <person name="Podicherti R."/>
            <person name="Tsui H.-C.T."/>
            <person name="Winkler M.E."/>
        </authorList>
    </citation>
    <scope>NUCLEOTIDE SEQUENCE</scope>
</reference>
<dbReference type="InterPro" id="IPR022292">
    <property type="entry name" value="CHP03843"/>
</dbReference>
<evidence type="ECO:0008006" key="2">
    <source>
        <dbReference type="Google" id="ProtNLM"/>
    </source>
</evidence>
<sequence>MHPGGSNYVFVVRLTDPEIGEELRLSPREDEGSSIYAIYKPQAGERPLRDFTTGTLHLRERAAYLVSRELGWPRIPPTVIRSGPHGEGSVQLFMDAKESQVNPENYDSSGIQVENYFSLREKRLHDFRDIAMFDTLIHNADRKGGSCILSPDGCLWAIDHGLTFNYSARRRTVMFEFNGSEYPLKLLKDIESLIVTLGMQSRLYMELVELLGSVEIRDLMDRAKEMIHNARYPDLDPEINVPWPMI</sequence>
<protein>
    <recommendedName>
        <fullName evidence="2">PI3K/PI4K catalytic domain-containing protein</fullName>
    </recommendedName>
</protein>
<evidence type="ECO:0000313" key="1">
    <source>
        <dbReference type="EMBL" id="SUZ75722.1"/>
    </source>
</evidence>
<dbReference type="EMBL" id="UINC01001256">
    <property type="protein sequence ID" value="SUZ75722.1"/>
    <property type="molecule type" value="Genomic_DNA"/>
</dbReference>
<proteinExistence type="predicted"/>
<accession>A0A381Q8R9</accession>
<organism evidence="1">
    <name type="scientific">marine metagenome</name>
    <dbReference type="NCBI Taxonomy" id="408172"/>
    <lineage>
        <taxon>unclassified sequences</taxon>
        <taxon>metagenomes</taxon>
        <taxon>ecological metagenomes</taxon>
    </lineage>
</organism>